<keyword evidence="1" id="KW-1133">Transmembrane helix</keyword>
<evidence type="ECO:0000256" key="1">
    <source>
        <dbReference type="SAM" id="Phobius"/>
    </source>
</evidence>
<evidence type="ECO:0000313" key="3">
    <source>
        <dbReference type="Proteomes" id="UP000566995"/>
    </source>
</evidence>
<reference evidence="2 3" key="1">
    <citation type="submission" date="2020-08" db="EMBL/GenBank/DDBJ databases">
        <title>Functional genomics of gut bacteria from endangered species of beetles.</title>
        <authorList>
            <person name="Carlos-Shanley C."/>
        </authorList>
    </citation>
    <scope>NUCLEOTIDE SEQUENCE [LARGE SCALE GENOMIC DNA]</scope>
    <source>
        <strain evidence="2 3">S00179</strain>
    </source>
</reference>
<dbReference type="Proteomes" id="UP000566995">
    <property type="component" value="Unassembled WGS sequence"/>
</dbReference>
<dbReference type="AlphaFoldDB" id="A0A7W7KFL7"/>
<comment type="caution">
    <text evidence="2">The sequence shown here is derived from an EMBL/GenBank/DDBJ whole genome shotgun (WGS) entry which is preliminary data.</text>
</comment>
<feature type="transmembrane region" description="Helical" evidence="1">
    <location>
        <begin position="12"/>
        <end position="29"/>
    </location>
</feature>
<keyword evidence="1" id="KW-0812">Transmembrane</keyword>
<name>A0A7W7KFL7_PSENT</name>
<evidence type="ECO:0000313" key="2">
    <source>
        <dbReference type="EMBL" id="MBB4861585.1"/>
    </source>
</evidence>
<protein>
    <submittedName>
        <fullName evidence="2">Na+-translocating ferredoxin:NAD+ oxidoreductase RnfA subunit</fullName>
    </submittedName>
</protein>
<dbReference type="EMBL" id="JACHLI010000001">
    <property type="protein sequence ID" value="MBB4861585.1"/>
    <property type="molecule type" value="Genomic_DNA"/>
</dbReference>
<accession>A0A7W7KFL7</accession>
<keyword evidence="1" id="KW-0472">Membrane</keyword>
<proteinExistence type="predicted"/>
<gene>
    <name evidence="2" type="ORF">HNP46_000396</name>
</gene>
<sequence>MMQRTPSPATAGIYLALHVAVVVLNLLLLNIAFKGGELQGLFYYAAGVLGFPAGWLLIQALHEALAWAKAS</sequence>
<feature type="transmembrane region" description="Helical" evidence="1">
    <location>
        <begin position="41"/>
        <end position="61"/>
    </location>
</feature>
<organism evidence="2 3">
    <name type="scientific">Pseudomonas nitroreducens</name>
    <dbReference type="NCBI Taxonomy" id="46680"/>
    <lineage>
        <taxon>Bacteria</taxon>
        <taxon>Pseudomonadati</taxon>
        <taxon>Pseudomonadota</taxon>
        <taxon>Gammaproteobacteria</taxon>
        <taxon>Pseudomonadales</taxon>
        <taxon>Pseudomonadaceae</taxon>
        <taxon>Pseudomonas</taxon>
    </lineage>
</organism>